<organism evidence="2 3">
    <name type="scientific">Mycena metata</name>
    <dbReference type="NCBI Taxonomy" id="1033252"/>
    <lineage>
        <taxon>Eukaryota</taxon>
        <taxon>Fungi</taxon>
        <taxon>Dikarya</taxon>
        <taxon>Basidiomycota</taxon>
        <taxon>Agaricomycotina</taxon>
        <taxon>Agaricomycetes</taxon>
        <taxon>Agaricomycetidae</taxon>
        <taxon>Agaricales</taxon>
        <taxon>Marasmiineae</taxon>
        <taxon>Mycenaceae</taxon>
        <taxon>Mycena</taxon>
    </lineage>
</organism>
<feature type="non-terminal residue" evidence="2">
    <location>
        <position position="1"/>
    </location>
</feature>
<evidence type="ECO:0000313" key="2">
    <source>
        <dbReference type="EMBL" id="KAJ7724787.1"/>
    </source>
</evidence>
<proteinExistence type="predicted"/>
<dbReference type="EMBL" id="JARKIB010000199">
    <property type="protein sequence ID" value="KAJ7724787.1"/>
    <property type="molecule type" value="Genomic_DNA"/>
</dbReference>
<keyword evidence="3" id="KW-1185">Reference proteome</keyword>
<evidence type="ECO:0000313" key="3">
    <source>
        <dbReference type="Proteomes" id="UP001215598"/>
    </source>
</evidence>
<comment type="caution">
    <text evidence="2">The sequence shown here is derived from an EMBL/GenBank/DDBJ whole genome shotgun (WGS) entry which is preliminary data.</text>
</comment>
<evidence type="ECO:0000256" key="1">
    <source>
        <dbReference type="SAM" id="MobiDB-lite"/>
    </source>
</evidence>
<name>A0AAD7MN65_9AGAR</name>
<protein>
    <submittedName>
        <fullName evidence="2">Uncharacterized protein</fullName>
    </submittedName>
</protein>
<feature type="non-terminal residue" evidence="2">
    <location>
        <position position="305"/>
    </location>
</feature>
<sequence>RAPASSTGRKRPARTPGLKASSAGFLVPDAIRKKFSGPRGWDSHVPLNFLTDKFCAFANTAAAKELNDIFLVDSTSGAVVSTARELSVDSELALSFDEWFQAWGRLLELIQTYVPEEHELWVVHFNSILHRPNRAQRWPLCLEYDSTVRRRALNTSLDPAVFQDEIWDELEPTHIAKRAVVILRNEHKKASSNSGRYQPYKGAKQFTREGNDSFRPKQKFRCFVCASNEDFHKSRNCTADRLTNGKPTLLSPKTRQDKNGNSYCFSFNGFSGCPGGGPDCQKGHHWCSICGDKSGRHSAQDCTSV</sequence>
<reference evidence="2" key="1">
    <citation type="submission" date="2023-03" db="EMBL/GenBank/DDBJ databases">
        <title>Massive genome expansion in bonnet fungi (Mycena s.s.) driven by repeated elements and novel gene families across ecological guilds.</title>
        <authorList>
            <consortium name="Lawrence Berkeley National Laboratory"/>
            <person name="Harder C.B."/>
            <person name="Miyauchi S."/>
            <person name="Viragh M."/>
            <person name="Kuo A."/>
            <person name="Thoen E."/>
            <person name="Andreopoulos B."/>
            <person name="Lu D."/>
            <person name="Skrede I."/>
            <person name="Drula E."/>
            <person name="Henrissat B."/>
            <person name="Morin E."/>
            <person name="Kohler A."/>
            <person name="Barry K."/>
            <person name="LaButti K."/>
            <person name="Morin E."/>
            <person name="Salamov A."/>
            <person name="Lipzen A."/>
            <person name="Mereny Z."/>
            <person name="Hegedus B."/>
            <person name="Baldrian P."/>
            <person name="Stursova M."/>
            <person name="Weitz H."/>
            <person name="Taylor A."/>
            <person name="Grigoriev I.V."/>
            <person name="Nagy L.G."/>
            <person name="Martin F."/>
            <person name="Kauserud H."/>
        </authorList>
    </citation>
    <scope>NUCLEOTIDE SEQUENCE</scope>
    <source>
        <strain evidence="2">CBHHK182m</strain>
    </source>
</reference>
<accession>A0AAD7MN65</accession>
<feature type="region of interest" description="Disordered" evidence="1">
    <location>
        <begin position="1"/>
        <end position="20"/>
    </location>
</feature>
<dbReference type="AlphaFoldDB" id="A0AAD7MN65"/>
<dbReference type="Proteomes" id="UP001215598">
    <property type="component" value="Unassembled WGS sequence"/>
</dbReference>
<gene>
    <name evidence="2" type="ORF">B0H16DRAFT_1245203</name>
</gene>